<reference evidence="1" key="1">
    <citation type="submission" date="2020-01" db="EMBL/GenBank/DDBJ databases">
        <title>Insect and environment-associated Actinomycetes.</title>
        <authorList>
            <person name="Currrie C."/>
            <person name="Chevrette M."/>
            <person name="Carlson C."/>
            <person name="Stubbendieck R."/>
            <person name="Wendt-Pienkowski E."/>
        </authorList>
    </citation>
    <scope>NUCLEOTIDE SEQUENCE</scope>
    <source>
        <strain evidence="1">SID12501</strain>
    </source>
</reference>
<evidence type="ECO:0000313" key="1">
    <source>
        <dbReference type="EMBL" id="NEC93345.1"/>
    </source>
</evidence>
<dbReference type="EMBL" id="JAAGLU010000736">
    <property type="protein sequence ID" value="NEC93345.1"/>
    <property type="molecule type" value="Genomic_DNA"/>
</dbReference>
<comment type="caution">
    <text evidence="1">The sequence shown here is derived from an EMBL/GenBank/DDBJ whole genome shotgun (WGS) entry which is preliminary data.</text>
</comment>
<proteinExistence type="predicted"/>
<sequence length="48" mass="5052">VLDVATLDLREVEVQGGYGTVMCAGDVVAWQALPSPDGFATTTVVRWG</sequence>
<protein>
    <submittedName>
        <fullName evidence="1">Uncharacterized protein</fullName>
    </submittedName>
</protein>
<organism evidence="1">
    <name type="scientific">Streptomyces sp. SID12501</name>
    <dbReference type="NCBI Taxonomy" id="2706042"/>
    <lineage>
        <taxon>Bacteria</taxon>
        <taxon>Bacillati</taxon>
        <taxon>Actinomycetota</taxon>
        <taxon>Actinomycetes</taxon>
        <taxon>Kitasatosporales</taxon>
        <taxon>Streptomycetaceae</taxon>
        <taxon>Streptomyces</taxon>
    </lineage>
</organism>
<name>A0A6B3C936_9ACTN</name>
<feature type="non-terminal residue" evidence="1">
    <location>
        <position position="1"/>
    </location>
</feature>
<gene>
    <name evidence="1" type="ORF">G3I71_48210</name>
</gene>
<accession>A0A6B3C936</accession>
<dbReference type="AlphaFoldDB" id="A0A6B3C936"/>